<keyword evidence="3" id="KW-1185">Reference proteome</keyword>
<evidence type="ECO:0000259" key="1">
    <source>
        <dbReference type="Pfam" id="PF00535"/>
    </source>
</evidence>
<feature type="domain" description="Glycosyltransferase 2-like" evidence="1">
    <location>
        <begin position="6"/>
        <end position="158"/>
    </location>
</feature>
<gene>
    <name evidence="2" type="ORF">GW587_02290</name>
</gene>
<proteinExistence type="predicted"/>
<organism evidence="2 3">
    <name type="scientific">Duganella aceris</name>
    <dbReference type="NCBI Taxonomy" id="2703883"/>
    <lineage>
        <taxon>Bacteria</taxon>
        <taxon>Pseudomonadati</taxon>
        <taxon>Pseudomonadota</taxon>
        <taxon>Betaproteobacteria</taxon>
        <taxon>Burkholderiales</taxon>
        <taxon>Oxalobacteraceae</taxon>
        <taxon>Telluria group</taxon>
        <taxon>Duganella</taxon>
    </lineage>
</organism>
<dbReference type="EMBL" id="JAADJT010000001">
    <property type="protein sequence ID" value="NGZ83090.1"/>
    <property type="molecule type" value="Genomic_DNA"/>
</dbReference>
<dbReference type="Proteomes" id="UP000666369">
    <property type="component" value="Unassembled WGS sequence"/>
</dbReference>
<evidence type="ECO:0000313" key="3">
    <source>
        <dbReference type="Proteomes" id="UP000666369"/>
    </source>
</evidence>
<reference evidence="3" key="2">
    <citation type="submission" date="2023-07" db="EMBL/GenBank/DDBJ databases">
        <title>Duganella aceri sp. nov., isolated from tree sap.</title>
        <authorList>
            <person name="Kim I.S."/>
        </authorList>
    </citation>
    <scope>NUCLEOTIDE SEQUENCE [LARGE SCALE GENOMIC DNA]</scope>
    <source>
        <strain evidence="3">SAP-35</strain>
    </source>
</reference>
<dbReference type="CDD" id="cd00761">
    <property type="entry name" value="Glyco_tranf_GTA_type"/>
    <property type="match status" value="1"/>
</dbReference>
<dbReference type="InterPro" id="IPR029044">
    <property type="entry name" value="Nucleotide-diphossugar_trans"/>
</dbReference>
<dbReference type="SUPFAM" id="SSF53448">
    <property type="entry name" value="Nucleotide-diphospho-sugar transferases"/>
    <property type="match status" value="1"/>
</dbReference>
<name>A0ABX0FEX8_9BURK</name>
<accession>A0ABX0FEX8</accession>
<reference evidence="2 3" key="1">
    <citation type="submission" date="2020-01" db="EMBL/GenBank/DDBJ databases">
        <authorList>
            <person name="Lee S.D."/>
        </authorList>
    </citation>
    <scope>NUCLEOTIDE SEQUENCE [LARGE SCALE GENOMIC DNA]</scope>
    <source>
        <strain evidence="2 3">SAP-35</strain>
    </source>
</reference>
<sequence length="320" mass="35333">MKITTVIPAYKSKYLMELLAALAQQTEPPERILFSDDSPDQSFIRMLASEPVKSLIAHLNVSAIPGTRRGAYANWSQCINAWGGETELLHILCDDDIIYPQFYARHRQAHRSGHFSSTVSSRWYANEAGQPLRHALNLPDAVAQHPQRMLSLDANVLFTTTVGRAANWLGEVSNTVMRAEVAELIVRREVDGIPIAGLEDLGAFICGAQTHPLCYINEHLGYFRQSPNQNSTHGTSAAMKCAIMSYFGLALIGRKRGLISEEQAKYCFDAVGSNVLWHYRNEADTQAIRDALPALMAGEAGADGPYLDAWRAFVAANGHF</sequence>
<dbReference type="InterPro" id="IPR001173">
    <property type="entry name" value="Glyco_trans_2-like"/>
</dbReference>
<dbReference type="Gene3D" id="3.90.550.10">
    <property type="entry name" value="Spore Coat Polysaccharide Biosynthesis Protein SpsA, Chain A"/>
    <property type="match status" value="1"/>
</dbReference>
<dbReference type="RefSeq" id="WP_166098033.1">
    <property type="nucleotide sequence ID" value="NZ_JAADJT010000001.1"/>
</dbReference>
<protein>
    <submittedName>
        <fullName evidence="2">Glycosyltransferase</fullName>
    </submittedName>
</protein>
<dbReference type="Pfam" id="PF00535">
    <property type="entry name" value="Glycos_transf_2"/>
    <property type="match status" value="1"/>
</dbReference>
<comment type="caution">
    <text evidence="2">The sequence shown here is derived from an EMBL/GenBank/DDBJ whole genome shotgun (WGS) entry which is preliminary data.</text>
</comment>
<evidence type="ECO:0000313" key="2">
    <source>
        <dbReference type="EMBL" id="NGZ83090.1"/>
    </source>
</evidence>